<evidence type="ECO:0000256" key="1">
    <source>
        <dbReference type="SAM" id="MobiDB-lite"/>
    </source>
</evidence>
<feature type="compositionally biased region" description="Basic residues" evidence="1">
    <location>
        <begin position="9"/>
        <end position="23"/>
    </location>
</feature>
<accession>A0AAD8KNK9</accession>
<organism evidence="2 3">
    <name type="scientific">Tagetes erecta</name>
    <name type="common">African marigold</name>
    <dbReference type="NCBI Taxonomy" id="13708"/>
    <lineage>
        <taxon>Eukaryota</taxon>
        <taxon>Viridiplantae</taxon>
        <taxon>Streptophyta</taxon>
        <taxon>Embryophyta</taxon>
        <taxon>Tracheophyta</taxon>
        <taxon>Spermatophyta</taxon>
        <taxon>Magnoliopsida</taxon>
        <taxon>eudicotyledons</taxon>
        <taxon>Gunneridae</taxon>
        <taxon>Pentapetalae</taxon>
        <taxon>asterids</taxon>
        <taxon>campanulids</taxon>
        <taxon>Asterales</taxon>
        <taxon>Asteraceae</taxon>
        <taxon>Asteroideae</taxon>
        <taxon>Heliantheae alliance</taxon>
        <taxon>Tageteae</taxon>
        <taxon>Tagetes</taxon>
    </lineage>
</organism>
<comment type="caution">
    <text evidence="2">The sequence shown here is derived from an EMBL/GenBank/DDBJ whole genome shotgun (WGS) entry which is preliminary data.</text>
</comment>
<reference evidence="2" key="1">
    <citation type="journal article" date="2023" name="bioRxiv">
        <title>Improved chromosome-level genome assembly for marigold (Tagetes erecta).</title>
        <authorList>
            <person name="Jiang F."/>
            <person name="Yuan L."/>
            <person name="Wang S."/>
            <person name="Wang H."/>
            <person name="Xu D."/>
            <person name="Wang A."/>
            <person name="Fan W."/>
        </authorList>
    </citation>
    <scope>NUCLEOTIDE SEQUENCE</scope>
    <source>
        <strain evidence="2">WSJ</strain>
        <tissue evidence="2">Leaf</tissue>
    </source>
</reference>
<keyword evidence="3" id="KW-1185">Reference proteome</keyword>
<sequence>MLATSASFQKKRKSPRSSRHVPQKKVITCLTPNYGQTLTQPSLLSPSCSIVTFFPNFISIKSRVHATPTIFHF</sequence>
<dbReference type="AlphaFoldDB" id="A0AAD8KNK9"/>
<proteinExistence type="predicted"/>
<dbReference type="Proteomes" id="UP001229421">
    <property type="component" value="Unassembled WGS sequence"/>
</dbReference>
<evidence type="ECO:0000313" key="2">
    <source>
        <dbReference type="EMBL" id="KAK1426118.1"/>
    </source>
</evidence>
<gene>
    <name evidence="2" type="ORF">QVD17_14787</name>
</gene>
<evidence type="ECO:0000313" key="3">
    <source>
        <dbReference type="Proteomes" id="UP001229421"/>
    </source>
</evidence>
<protein>
    <submittedName>
        <fullName evidence="2">Uncharacterized protein</fullName>
    </submittedName>
</protein>
<feature type="region of interest" description="Disordered" evidence="1">
    <location>
        <begin position="1"/>
        <end position="23"/>
    </location>
</feature>
<dbReference type="EMBL" id="JAUHHV010000004">
    <property type="protein sequence ID" value="KAK1426118.1"/>
    <property type="molecule type" value="Genomic_DNA"/>
</dbReference>
<name>A0AAD8KNK9_TARER</name>